<protein>
    <submittedName>
        <fullName evidence="1">Uncharacterized protein</fullName>
    </submittedName>
</protein>
<dbReference type="AlphaFoldDB" id="A0A0G1YPF7"/>
<name>A0A0G1YPF7_9BACT</name>
<accession>A0A0G1YPF7</accession>
<organism evidence="1 2">
    <name type="scientific">Candidatus Magasanikbacteria bacterium GW2011_GWA2_50_22</name>
    <dbReference type="NCBI Taxonomy" id="1619043"/>
    <lineage>
        <taxon>Bacteria</taxon>
        <taxon>Candidatus Magasanikiibacteriota</taxon>
    </lineage>
</organism>
<dbReference type="Proteomes" id="UP000033982">
    <property type="component" value="Unassembled WGS sequence"/>
</dbReference>
<evidence type="ECO:0000313" key="2">
    <source>
        <dbReference type="Proteomes" id="UP000033982"/>
    </source>
</evidence>
<reference evidence="1 2" key="1">
    <citation type="journal article" date="2015" name="Nature">
        <title>rRNA introns, odd ribosomes, and small enigmatic genomes across a large radiation of phyla.</title>
        <authorList>
            <person name="Brown C.T."/>
            <person name="Hug L.A."/>
            <person name="Thomas B.C."/>
            <person name="Sharon I."/>
            <person name="Castelle C.J."/>
            <person name="Singh A."/>
            <person name="Wilkins M.J."/>
            <person name="Williams K.H."/>
            <person name="Banfield J.F."/>
        </authorList>
    </citation>
    <scope>NUCLEOTIDE SEQUENCE [LARGE SCALE GENOMIC DNA]</scope>
</reference>
<evidence type="ECO:0000313" key="1">
    <source>
        <dbReference type="EMBL" id="KKW16887.1"/>
    </source>
</evidence>
<sequence length="72" mass="8354">MPPLVKEQTIQIPKELFAQLVTRSESLIDTYAQLEDFYFASNLDALQKLREARDQHQRGDTIPFADLKAQYV</sequence>
<proteinExistence type="predicted"/>
<dbReference type="EMBL" id="LCQN01000016">
    <property type="protein sequence ID" value="KKW16887.1"/>
    <property type="molecule type" value="Genomic_DNA"/>
</dbReference>
<gene>
    <name evidence="1" type="ORF">UY58_C0016G0009</name>
</gene>
<comment type="caution">
    <text evidence="1">The sequence shown here is derived from an EMBL/GenBank/DDBJ whole genome shotgun (WGS) entry which is preliminary data.</text>
</comment>